<keyword evidence="3" id="KW-1185">Reference proteome</keyword>
<dbReference type="OMA" id="EISFLEW"/>
<dbReference type="Proteomes" id="UP000016933">
    <property type="component" value="Unassembled WGS sequence"/>
</dbReference>
<dbReference type="Gene3D" id="1.20.5.370">
    <property type="match status" value="1"/>
</dbReference>
<organism evidence="2 3">
    <name type="scientific">Dothistroma septosporum (strain NZE10 / CBS 128990)</name>
    <name type="common">Red band needle blight fungus</name>
    <name type="synonym">Mycosphaerella pini</name>
    <dbReference type="NCBI Taxonomy" id="675120"/>
    <lineage>
        <taxon>Eukaryota</taxon>
        <taxon>Fungi</taxon>
        <taxon>Dikarya</taxon>
        <taxon>Ascomycota</taxon>
        <taxon>Pezizomycotina</taxon>
        <taxon>Dothideomycetes</taxon>
        <taxon>Dothideomycetidae</taxon>
        <taxon>Mycosphaerellales</taxon>
        <taxon>Mycosphaerellaceae</taxon>
        <taxon>Dothistroma</taxon>
    </lineage>
</organism>
<dbReference type="SUPFAM" id="SSF58022">
    <property type="entry name" value="XRCC4, C-terminal oligomerization domain"/>
    <property type="match status" value="1"/>
</dbReference>
<dbReference type="InterPro" id="IPR014751">
    <property type="entry name" value="XRCC4-like_C"/>
</dbReference>
<name>N1Q060_DOTSN</name>
<evidence type="ECO:0000256" key="1">
    <source>
        <dbReference type="SAM" id="Coils"/>
    </source>
</evidence>
<dbReference type="eggNOG" id="ENOG502QWJA">
    <property type="taxonomic scope" value="Eukaryota"/>
</dbReference>
<dbReference type="HOGENOM" id="CLU_044616_3_0_1"/>
<reference evidence="3" key="1">
    <citation type="journal article" date="2012" name="PLoS Genet.">
        <title>The genomes of the fungal plant pathogens Cladosporium fulvum and Dothistroma septosporum reveal adaptation to different hosts and lifestyles but also signatures of common ancestry.</title>
        <authorList>
            <person name="de Wit P.J.G.M."/>
            <person name="van der Burgt A."/>
            <person name="Oekmen B."/>
            <person name="Stergiopoulos I."/>
            <person name="Abd-Elsalam K.A."/>
            <person name="Aerts A.L."/>
            <person name="Bahkali A.H."/>
            <person name="Beenen H.G."/>
            <person name="Chettri P."/>
            <person name="Cox M.P."/>
            <person name="Datema E."/>
            <person name="de Vries R.P."/>
            <person name="Dhillon B."/>
            <person name="Ganley A.R."/>
            <person name="Griffiths S.A."/>
            <person name="Guo Y."/>
            <person name="Hamelin R.C."/>
            <person name="Henrissat B."/>
            <person name="Kabir M.S."/>
            <person name="Jashni M.K."/>
            <person name="Kema G."/>
            <person name="Klaubauf S."/>
            <person name="Lapidus A."/>
            <person name="Levasseur A."/>
            <person name="Lindquist E."/>
            <person name="Mehrabi R."/>
            <person name="Ohm R.A."/>
            <person name="Owen T.J."/>
            <person name="Salamov A."/>
            <person name="Schwelm A."/>
            <person name="Schijlen E."/>
            <person name="Sun H."/>
            <person name="van den Burg H.A."/>
            <person name="van Ham R.C.H.J."/>
            <person name="Zhang S."/>
            <person name="Goodwin S.B."/>
            <person name="Grigoriev I.V."/>
            <person name="Collemare J."/>
            <person name="Bradshaw R.E."/>
        </authorList>
    </citation>
    <scope>NUCLEOTIDE SEQUENCE [LARGE SCALE GENOMIC DNA]</scope>
    <source>
        <strain evidence="3">NZE10 / CBS 128990</strain>
    </source>
</reference>
<sequence length="214" mass="23590">LLRLKRTDRKTEHLVLHVADISTSPDTLDLKLVGTDSDCLYHGNVKESSLMTLQASNFTGDLAELKTVLSYAFLHQAPDGPFPDALEGVETVAAVSGKTITVTVRKNISGITQRLAAIKLEEDTEREEISFLEWATAALTDRDDLRGQLADTHATAKEQQAQVAKLSAELDKLVEAKKRHEEEMLSKFAALLNAKKLKIRDQQRLLAGTKVDAD</sequence>
<accession>N1Q060</accession>
<dbReference type="PANTHER" id="PTHR42067">
    <property type="entry name" value="YALI0C15378P"/>
    <property type="match status" value="1"/>
</dbReference>
<feature type="coiled-coil region" evidence="1">
    <location>
        <begin position="149"/>
        <end position="183"/>
    </location>
</feature>
<feature type="non-terminal residue" evidence="2">
    <location>
        <position position="214"/>
    </location>
</feature>
<dbReference type="EMBL" id="KB446536">
    <property type="protein sequence ID" value="EME48035.1"/>
    <property type="molecule type" value="Genomic_DNA"/>
</dbReference>
<gene>
    <name evidence="2" type="ORF">DOTSEDRAFT_114269</name>
</gene>
<protein>
    <submittedName>
        <fullName evidence="2">Uncharacterized protein</fullName>
    </submittedName>
</protein>
<reference evidence="2 3" key="2">
    <citation type="journal article" date="2012" name="PLoS Pathog.">
        <title>Diverse lifestyles and strategies of plant pathogenesis encoded in the genomes of eighteen Dothideomycetes fungi.</title>
        <authorList>
            <person name="Ohm R.A."/>
            <person name="Feau N."/>
            <person name="Henrissat B."/>
            <person name="Schoch C.L."/>
            <person name="Horwitz B.A."/>
            <person name="Barry K.W."/>
            <person name="Condon B.J."/>
            <person name="Copeland A.C."/>
            <person name="Dhillon B."/>
            <person name="Glaser F."/>
            <person name="Hesse C.N."/>
            <person name="Kosti I."/>
            <person name="LaButti K."/>
            <person name="Lindquist E.A."/>
            <person name="Lucas S."/>
            <person name="Salamov A.A."/>
            <person name="Bradshaw R.E."/>
            <person name="Ciuffetti L."/>
            <person name="Hamelin R.C."/>
            <person name="Kema G.H.J."/>
            <person name="Lawrence C."/>
            <person name="Scott J.A."/>
            <person name="Spatafora J.W."/>
            <person name="Turgeon B.G."/>
            <person name="de Wit P.J.G.M."/>
            <person name="Zhong S."/>
            <person name="Goodwin S.B."/>
            <person name="Grigoriev I.V."/>
        </authorList>
    </citation>
    <scope>NUCLEOTIDE SEQUENCE [LARGE SCALE GENOMIC DNA]</scope>
    <source>
        <strain evidence="3">NZE10 / CBS 128990</strain>
    </source>
</reference>
<dbReference type="STRING" id="675120.N1Q060"/>
<feature type="non-terminal residue" evidence="2">
    <location>
        <position position="1"/>
    </location>
</feature>
<keyword evidence="1" id="KW-0175">Coiled coil</keyword>
<evidence type="ECO:0000313" key="2">
    <source>
        <dbReference type="EMBL" id="EME48035.1"/>
    </source>
</evidence>
<evidence type="ECO:0000313" key="3">
    <source>
        <dbReference type="Proteomes" id="UP000016933"/>
    </source>
</evidence>
<dbReference type="AlphaFoldDB" id="N1Q060"/>
<proteinExistence type="predicted"/>
<dbReference type="PANTHER" id="PTHR42067:SF1">
    <property type="entry name" value="MITOTIC APPARATUS PROTEIN P62"/>
    <property type="match status" value="1"/>
</dbReference>
<dbReference type="OrthoDB" id="19159at2759"/>